<evidence type="ECO:0000313" key="5">
    <source>
        <dbReference type="Proteomes" id="UP000694892"/>
    </source>
</evidence>
<dbReference type="PANTHER" id="PTHR15045">
    <property type="entry name" value="FUCOSE-1-PHOSPHATE GUANYLYLTRANSFERASE"/>
    <property type="match status" value="1"/>
</dbReference>
<keyword evidence="1" id="KW-0808">Transferase</keyword>
<evidence type="ECO:0000259" key="3">
    <source>
        <dbReference type="Pfam" id="PF07959"/>
    </source>
</evidence>
<dbReference type="GO" id="GO:0016772">
    <property type="term" value="F:transferase activity, transferring phosphorus-containing groups"/>
    <property type="evidence" value="ECO:0007669"/>
    <property type="project" value="InterPro"/>
</dbReference>
<dbReference type="Proteomes" id="UP000694892">
    <property type="component" value="Chromosome 4S"/>
</dbReference>
<keyword evidence="2" id="KW-0547">Nucleotide-binding</keyword>
<dbReference type="EMBL" id="CM004473">
    <property type="protein sequence ID" value="OCT82552.1"/>
    <property type="molecule type" value="Genomic_DNA"/>
</dbReference>
<evidence type="ECO:0000256" key="2">
    <source>
        <dbReference type="ARBA" id="ARBA00022741"/>
    </source>
</evidence>
<gene>
    <name evidence="4" type="ORF">XELAEV_18025084mg</name>
</gene>
<dbReference type="Pfam" id="PF07959">
    <property type="entry name" value="Fucose_pyrophosphorylase"/>
    <property type="match status" value="1"/>
</dbReference>
<proteinExistence type="predicted"/>
<evidence type="ECO:0000313" key="4">
    <source>
        <dbReference type="EMBL" id="OCT82552.1"/>
    </source>
</evidence>
<dbReference type="InterPro" id="IPR012887">
    <property type="entry name" value="GDP_fucose_pyrophosphorylase"/>
</dbReference>
<protein>
    <recommendedName>
        <fullName evidence="3">GDP-fucose pyrophosphorylase domain-containing protein</fullName>
    </recommendedName>
</protein>
<name>A0A974D023_XENLA</name>
<evidence type="ECO:0000256" key="1">
    <source>
        <dbReference type="ARBA" id="ARBA00022679"/>
    </source>
</evidence>
<sequence>MQDYLYLPVPSSRQNWNCIQLFSIFTDQDKNFNETACVIQSVLDAQTAVSPQSVIEYSKLGPDVSVGEYCIISSSCINIRSHIAAKSFVSSLSLMIVEQVMYATILFQWLDLRGLEFQSNLLSRGQKAQSLWKAQIFPGYFILQRSVKLSLEMLNAVQSKSSANLGSFKIVSAEEMLSHKDVLNFRKQLYKEVVSQRQIEMLAS</sequence>
<dbReference type="GO" id="GO:0000166">
    <property type="term" value="F:nucleotide binding"/>
    <property type="evidence" value="ECO:0007669"/>
    <property type="project" value="UniProtKB-KW"/>
</dbReference>
<dbReference type="SUPFAM" id="SSF51161">
    <property type="entry name" value="Trimeric LpxA-like enzymes"/>
    <property type="match status" value="1"/>
</dbReference>
<dbReference type="InterPro" id="IPR011004">
    <property type="entry name" value="Trimer_LpxA-like_sf"/>
</dbReference>
<reference evidence="5" key="1">
    <citation type="journal article" date="2016" name="Nature">
        <title>Genome evolution in the allotetraploid frog Xenopus laevis.</title>
        <authorList>
            <person name="Session A.M."/>
            <person name="Uno Y."/>
            <person name="Kwon T."/>
            <person name="Chapman J.A."/>
            <person name="Toyoda A."/>
            <person name="Takahashi S."/>
            <person name="Fukui A."/>
            <person name="Hikosaka A."/>
            <person name="Suzuki A."/>
            <person name="Kondo M."/>
            <person name="van Heeringen S.J."/>
            <person name="Quigley I."/>
            <person name="Heinz S."/>
            <person name="Ogino H."/>
            <person name="Ochi H."/>
            <person name="Hellsten U."/>
            <person name="Lyons J.B."/>
            <person name="Simakov O."/>
            <person name="Putnam N."/>
            <person name="Stites J."/>
            <person name="Kuroki Y."/>
            <person name="Tanaka T."/>
            <person name="Michiue T."/>
            <person name="Watanabe M."/>
            <person name="Bogdanovic O."/>
            <person name="Lister R."/>
            <person name="Georgiou G."/>
            <person name="Paranjpe S.S."/>
            <person name="van Kruijsbergen I."/>
            <person name="Shu S."/>
            <person name="Carlson J."/>
            <person name="Kinoshita T."/>
            <person name="Ohta Y."/>
            <person name="Mawaribuchi S."/>
            <person name="Jenkins J."/>
            <person name="Grimwood J."/>
            <person name="Schmutz J."/>
            <person name="Mitros T."/>
            <person name="Mozaffari S.V."/>
            <person name="Suzuki Y."/>
            <person name="Haramoto Y."/>
            <person name="Yamamoto T.S."/>
            <person name="Takagi C."/>
            <person name="Heald R."/>
            <person name="Miller K."/>
            <person name="Haudenschild C."/>
            <person name="Kitzman J."/>
            <person name="Nakayama T."/>
            <person name="Izutsu Y."/>
            <person name="Robert J."/>
            <person name="Fortriede J."/>
            <person name="Burns K."/>
            <person name="Lotay V."/>
            <person name="Karimi K."/>
            <person name="Yasuoka Y."/>
            <person name="Dichmann D.S."/>
            <person name="Flajnik M.F."/>
            <person name="Houston D.W."/>
            <person name="Shendure J."/>
            <person name="DuPasquier L."/>
            <person name="Vize P.D."/>
            <person name="Zorn A.M."/>
            <person name="Ito M."/>
            <person name="Marcotte E.M."/>
            <person name="Wallingford J.B."/>
            <person name="Ito Y."/>
            <person name="Asashima M."/>
            <person name="Ueno N."/>
            <person name="Matsuda Y."/>
            <person name="Veenstra G.J."/>
            <person name="Fujiyama A."/>
            <person name="Harland R.M."/>
            <person name="Taira M."/>
            <person name="Rokhsar D.S."/>
        </authorList>
    </citation>
    <scope>NUCLEOTIDE SEQUENCE [LARGE SCALE GENOMIC DNA]</scope>
    <source>
        <strain evidence="5">J</strain>
    </source>
</reference>
<feature type="domain" description="GDP-fucose pyrophosphorylase" evidence="3">
    <location>
        <begin position="22"/>
        <end position="112"/>
    </location>
</feature>
<dbReference type="GO" id="GO:0042350">
    <property type="term" value="P:GDP-L-fucose biosynthetic process"/>
    <property type="evidence" value="ECO:0007669"/>
    <property type="project" value="UniProtKB-ARBA"/>
</dbReference>
<dbReference type="AlphaFoldDB" id="A0A974D023"/>
<organism evidence="4 5">
    <name type="scientific">Xenopus laevis</name>
    <name type="common">African clawed frog</name>
    <dbReference type="NCBI Taxonomy" id="8355"/>
    <lineage>
        <taxon>Eukaryota</taxon>
        <taxon>Metazoa</taxon>
        <taxon>Chordata</taxon>
        <taxon>Craniata</taxon>
        <taxon>Vertebrata</taxon>
        <taxon>Euteleostomi</taxon>
        <taxon>Amphibia</taxon>
        <taxon>Batrachia</taxon>
        <taxon>Anura</taxon>
        <taxon>Pipoidea</taxon>
        <taxon>Pipidae</taxon>
        <taxon>Xenopodinae</taxon>
        <taxon>Xenopus</taxon>
        <taxon>Xenopus</taxon>
    </lineage>
</organism>
<accession>A0A974D023</accession>
<dbReference type="PANTHER" id="PTHR15045:SF1">
    <property type="entry name" value="FUCOSE-1-PHOSPHATE GUANYLYLTRANSFERASE"/>
    <property type="match status" value="1"/>
</dbReference>